<reference evidence="9" key="1">
    <citation type="submission" date="2024-02" db="EMBL/GenBank/DDBJ databases">
        <authorList>
            <consortium name="ELIXIR-Norway"/>
            <consortium name="Elixir Norway"/>
        </authorList>
    </citation>
    <scope>NUCLEOTIDE SEQUENCE</scope>
</reference>
<gene>
    <name evidence="9" type="ORF">CSSPJE1EN1_LOCUS18421</name>
</gene>
<dbReference type="Proteomes" id="UP001497444">
    <property type="component" value="Chromosome 5"/>
</dbReference>
<name>A0ABP0X1F5_9BRYO</name>
<accession>A0ABP0X1F5</accession>
<feature type="region of interest" description="Disordered" evidence="7">
    <location>
        <begin position="1"/>
        <end position="37"/>
    </location>
</feature>
<dbReference type="PANTHER" id="PTHR46714:SF6">
    <property type="entry name" value="TRANSCRIPTIONAL ACTIVATOR HAC1"/>
    <property type="match status" value="1"/>
</dbReference>
<dbReference type="InterPro" id="IPR046347">
    <property type="entry name" value="bZIP_sf"/>
</dbReference>
<evidence type="ECO:0000256" key="6">
    <source>
        <dbReference type="ARBA" id="ARBA00023242"/>
    </source>
</evidence>
<evidence type="ECO:0000256" key="3">
    <source>
        <dbReference type="ARBA" id="ARBA00023015"/>
    </source>
</evidence>
<dbReference type="Pfam" id="PF00170">
    <property type="entry name" value="bZIP_1"/>
    <property type="match status" value="1"/>
</dbReference>
<feature type="compositionally biased region" description="Basic and acidic residues" evidence="7">
    <location>
        <begin position="132"/>
        <end position="148"/>
    </location>
</feature>
<organism evidence="9 10">
    <name type="scientific">Sphagnum jensenii</name>
    <dbReference type="NCBI Taxonomy" id="128206"/>
    <lineage>
        <taxon>Eukaryota</taxon>
        <taxon>Viridiplantae</taxon>
        <taxon>Streptophyta</taxon>
        <taxon>Embryophyta</taxon>
        <taxon>Bryophyta</taxon>
        <taxon>Sphagnophytina</taxon>
        <taxon>Sphagnopsida</taxon>
        <taxon>Sphagnales</taxon>
        <taxon>Sphagnaceae</taxon>
        <taxon>Sphagnum</taxon>
    </lineage>
</organism>
<feature type="region of interest" description="Disordered" evidence="7">
    <location>
        <begin position="95"/>
        <end position="206"/>
    </location>
</feature>
<feature type="compositionally biased region" description="Polar residues" evidence="7">
    <location>
        <begin position="111"/>
        <end position="131"/>
    </location>
</feature>
<keyword evidence="6" id="KW-0539">Nucleus</keyword>
<evidence type="ECO:0000313" key="9">
    <source>
        <dbReference type="EMBL" id="CAK9272943.1"/>
    </source>
</evidence>
<feature type="domain" description="BZIP" evidence="8">
    <location>
        <begin position="185"/>
        <end position="248"/>
    </location>
</feature>
<dbReference type="PANTHER" id="PTHR46714">
    <property type="entry name" value="TRANSCRIPTIONAL ACTIVATOR HAC1"/>
    <property type="match status" value="1"/>
</dbReference>
<keyword evidence="3" id="KW-0805">Transcription regulation</keyword>
<feature type="compositionally biased region" description="Acidic residues" evidence="7">
    <location>
        <begin position="28"/>
        <end position="37"/>
    </location>
</feature>
<dbReference type="SUPFAM" id="SSF57959">
    <property type="entry name" value="Leucine zipper domain"/>
    <property type="match status" value="1"/>
</dbReference>
<dbReference type="CDD" id="cd14704">
    <property type="entry name" value="bZIP_HY5-like"/>
    <property type="match status" value="1"/>
</dbReference>
<feature type="compositionally biased region" description="Low complexity" evidence="7">
    <location>
        <begin position="97"/>
        <end position="106"/>
    </location>
</feature>
<dbReference type="SMART" id="SM00338">
    <property type="entry name" value="BRLZ"/>
    <property type="match status" value="1"/>
</dbReference>
<evidence type="ECO:0000256" key="5">
    <source>
        <dbReference type="ARBA" id="ARBA00023163"/>
    </source>
</evidence>
<dbReference type="PROSITE" id="PS50217">
    <property type="entry name" value="BZIP"/>
    <property type="match status" value="1"/>
</dbReference>
<keyword evidence="5" id="KW-0804">Transcription</keyword>
<evidence type="ECO:0000256" key="4">
    <source>
        <dbReference type="ARBA" id="ARBA00023125"/>
    </source>
</evidence>
<dbReference type="Gene3D" id="1.20.5.490">
    <property type="entry name" value="Single helix bin"/>
    <property type="match status" value="1"/>
</dbReference>
<evidence type="ECO:0000256" key="2">
    <source>
        <dbReference type="ARBA" id="ARBA00007163"/>
    </source>
</evidence>
<sequence>MNDLEAEDDKDQWVDSEADLASEAYSSESDDTDAEVPEVTDPVAAATSTIVQGAEDRKLKLTPVRGSIKENVKETELGKGWKPVIGGKLQVQEDRAQMQAATAGAAFLSPSPKQTSSEKSISVSEAPASSENLKKDGNESDSDVRRVPEMSGKGLGSGAGSSRTHEKGSAGPSSRKRGGASADKEHKRLKRLLRNRVSAQQARERKKAYLSDLEVRSKELEQRNAELEERVSTLQRENQMLRQIVKNTTLKKNTSGGSPGV</sequence>
<dbReference type="EMBL" id="OZ020100">
    <property type="protein sequence ID" value="CAK9272943.1"/>
    <property type="molecule type" value="Genomic_DNA"/>
</dbReference>
<evidence type="ECO:0000256" key="1">
    <source>
        <dbReference type="ARBA" id="ARBA00004123"/>
    </source>
</evidence>
<protein>
    <recommendedName>
        <fullName evidence="8">BZIP domain-containing protein</fullName>
    </recommendedName>
</protein>
<feature type="compositionally biased region" description="Acidic residues" evidence="7">
    <location>
        <begin position="1"/>
        <end position="20"/>
    </location>
</feature>
<evidence type="ECO:0000313" key="10">
    <source>
        <dbReference type="Proteomes" id="UP001497444"/>
    </source>
</evidence>
<dbReference type="PROSITE" id="PS00036">
    <property type="entry name" value="BZIP_BASIC"/>
    <property type="match status" value="1"/>
</dbReference>
<keyword evidence="4" id="KW-0238">DNA-binding</keyword>
<evidence type="ECO:0000259" key="8">
    <source>
        <dbReference type="PROSITE" id="PS50217"/>
    </source>
</evidence>
<keyword evidence="10" id="KW-1185">Reference proteome</keyword>
<comment type="similarity">
    <text evidence="2">Belongs to the bZIP family.</text>
</comment>
<evidence type="ECO:0000256" key="7">
    <source>
        <dbReference type="SAM" id="MobiDB-lite"/>
    </source>
</evidence>
<dbReference type="InterPro" id="IPR004827">
    <property type="entry name" value="bZIP"/>
</dbReference>
<comment type="subcellular location">
    <subcellularLocation>
        <location evidence="1">Nucleus</location>
    </subcellularLocation>
</comment>
<dbReference type="InterPro" id="IPR044280">
    <property type="entry name" value="Hac1/HY5"/>
</dbReference>
<proteinExistence type="inferred from homology"/>